<dbReference type="InterPro" id="IPR007630">
    <property type="entry name" value="RNA_pol_sigma70_r4"/>
</dbReference>
<dbReference type="SUPFAM" id="SSF88659">
    <property type="entry name" value="Sigma3 and sigma4 domains of RNA polymerase sigma factors"/>
    <property type="match status" value="1"/>
</dbReference>
<keyword evidence="9" id="KW-1185">Reference proteome</keyword>
<protein>
    <submittedName>
        <fullName evidence="8">Sigma-70 family RNA polymerase sigma factor</fullName>
    </submittedName>
</protein>
<keyword evidence="3" id="KW-0731">Sigma factor</keyword>
<evidence type="ECO:0000313" key="9">
    <source>
        <dbReference type="Proteomes" id="UP001464891"/>
    </source>
</evidence>
<dbReference type="Proteomes" id="UP001464891">
    <property type="component" value="Unassembled WGS sequence"/>
</dbReference>
<dbReference type="PANTHER" id="PTHR43133">
    <property type="entry name" value="RNA POLYMERASE ECF-TYPE SIGMA FACTO"/>
    <property type="match status" value="1"/>
</dbReference>
<feature type="domain" description="RNA polymerase sigma-70 region 2" evidence="6">
    <location>
        <begin position="36"/>
        <end position="102"/>
    </location>
</feature>
<proteinExistence type="inferred from homology"/>
<sequence length="196" mass="21658">MQSEPSANQASPTSNQTDAELMVALSKGQTAALGVLYDRHAGLVYGLALSALGNAQEAEDLTQDIFLTLAKGTVYDPNRGSLRTFLAILTRSRARDRLRSRHSTRQTLQRWKLGGQAETVSDAPFEHVFQHEQSQEVSTALAQLSDSEQQILRMAYYDGLSQAEIAKQLEIPLGTVKARARRGLLKLRQTLTSFTR</sequence>
<feature type="domain" description="RNA polymerase sigma-70 region 4" evidence="7">
    <location>
        <begin position="140"/>
        <end position="189"/>
    </location>
</feature>
<dbReference type="NCBIfam" id="NF009172">
    <property type="entry name" value="PRK12519.1"/>
    <property type="match status" value="1"/>
</dbReference>
<dbReference type="PANTHER" id="PTHR43133:SF62">
    <property type="entry name" value="RNA POLYMERASE SIGMA FACTOR SIGZ"/>
    <property type="match status" value="1"/>
</dbReference>
<dbReference type="NCBIfam" id="TIGR02937">
    <property type="entry name" value="sigma70-ECF"/>
    <property type="match status" value="1"/>
</dbReference>
<dbReference type="RefSeq" id="WP_190442242.1">
    <property type="nucleotide sequence ID" value="NZ_JAMPKM010000074.1"/>
</dbReference>
<dbReference type="Gene3D" id="1.10.1740.10">
    <property type="match status" value="1"/>
</dbReference>
<reference evidence="8 9" key="1">
    <citation type="submission" date="2022-04" db="EMBL/GenBank/DDBJ databases">
        <title>Positive selection, recombination, and allopatry shape intraspecific diversity of widespread and dominant cyanobacteria.</title>
        <authorList>
            <person name="Wei J."/>
            <person name="Shu W."/>
            <person name="Hu C."/>
        </authorList>
    </citation>
    <scope>NUCLEOTIDE SEQUENCE [LARGE SCALE GENOMIC DNA]</scope>
    <source>
        <strain evidence="8 9">GB2-A4</strain>
    </source>
</reference>
<organism evidence="8 9">
    <name type="scientific">Trichocoleus desertorum GB2-A4</name>
    <dbReference type="NCBI Taxonomy" id="2933944"/>
    <lineage>
        <taxon>Bacteria</taxon>
        <taxon>Bacillati</taxon>
        <taxon>Cyanobacteriota</taxon>
        <taxon>Cyanophyceae</taxon>
        <taxon>Leptolyngbyales</taxon>
        <taxon>Trichocoleusaceae</taxon>
        <taxon>Trichocoleus</taxon>
    </lineage>
</organism>
<comment type="caution">
    <text evidence="8">The sequence shown here is derived from an EMBL/GenBank/DDBJ whole genome shotgun (WGS) entry which is preliminary data.</text>
</comment>
<evidence type="ECO:0000256" key="1">
    <source>
        <dbReference type="ARBA" id="ARBA00010641"/>
    </source>
</evidence>
<keyword evidence="2" id="KW-0805">Transcription regulation</keyword>
<evidence type="ECO:0000313" key="8">
    <source>
        <dbReference type="EMBL" id="MEP0821131.1"/>
    </source>
</evidence>
<evidence type="ECO:0000259" key="6">
    <source>
        <dbReference type="Pfam" id="PF04542"/>
    </source>
</evidence>
<evidence type="ECO:0000256" key="5">
    <source>
        <dbReference type="ARBA" id="ARBA00023163"/>
    </source>
</evidence>
<dbReference type="SUPFAM" id="SSF88946">
    <property type="entry name" value="Sigma2 domain of RNA polymerase sigma factors"/>
    <property type="match status" value="1"/>
</dbReference>
<dbReference type="InterPro" id="IPR013325">
    <property type="entry name" value="RNA_pol_sigma_r2"/>
</dbReference>
<accession>A0ABV0JH66</accession>
<dbReference type="Pfam" id="PF04545">
    <property type="entry name" value="Sigma70_r4"/>
    <property type="match status" value="1"/>
</dbReference>
<dbReference type="InterPro" id="IPR007627">
    <property type="entry name" value="RNA_pol_sigma70_r2"/>
</dbReference>
<dbReference type="InterPro" id="IPR013324">
    <property type="entry name" value="RNA_pol_sigma_r3/r4-like"/>
</dbReference>
<evidence type="ECO:0000256" key="4">
    <source>
        <dbReference type="ARBA" id="ARBA00023125"/>
    </source>
</evidence>
<evidence type="ECO:0000259" key="7">
    <source>
        <dbReference type="Pfam" id="PF04545"/>
    </source>
</evidence>
<dbReference type="InterPro" id="IPR036388">
    <property type="entry name" value="WH-like_DNA-bd_sf"/>
</dbReference>
<keyword evidence="4" id="KW-0238">DNA-binding</keyword>
<dbReference type="Gene3D" id="1.10.10.10">
    <property type="entry name" value="Winged helix-like DNA-binding domain superfamily/Winged helix DNA-binding domain"/>
    <property type="match status" value="1"/>
</dbReference>
<evidence type="ECO:0000256" key="3">
    <source>
        <dbReference type="ARBA" id="ARBA00023082"/>
    </source>
</evidence>
<comment type="similarity">
    <text evidence="1">Belongs to the sigma-70 factor family. ECF subfamily.</text>
</comment>
<dbReference type="CDD" id="cd06171">
    <property type="entry name" value="Sigma70_r4"/>
    <property type="match status" value="1"/>
</dbReference>
<name>A0ABV0JH66_9CYAN</name>
<dbReference type="EMBL" id="JAMPKM010000074">
    <property type="protein sequence ID" value="MEP0821131.1"/>
    <property type="molecule type" value="Genomic_DNA"/>
</dbReference>
<dbReference type="InterPro" id="IPR014284">
    <property type="entry name" value="RNA_pol_sigma-70_dom"/>
</dbReference>
<dbReference type="Pfam" id="PF04542">
    <property type="entry name" value="Sigma70_r2"/>
    <property type="match status" value="1"/>
</dbReference>
<gene>
    <name evidence="8" type="ORF">NC998_29250</name>
</gene>
<keyword evidence="5" id="KW-0804">Transcription</keyword>
<evidence type="ECO:0000256" key="2">
    <source>
        <dbReference type="ARBA" id="ARBA00023015"/>
    </source>
</evidence>
<dbReference type="InterPro" id="IPR039425">
    <property type="entry name" value="RNA_pol_sigma-70-like"/>
</dbReference>